<accession>X1IBZ2</accession>
<dbReference type="AlphaFoldDB" id="X1IBZ2"/>
<protein>
    <submittedName>
        <fullName evidence="1">Uncharacterized protein</fullName>
    </submittedName>
</protein>
<sequence>MKLDGGGVEMSSYNKLKCISVDALESAIAKVIGELTGVKYDCSI</sequence>
<organism evidence="1">
    <name type="scientific">marine sediment metagenome</name>
    <dbReference type="NCBI Taxonomy" id="412755"/>
    <lineage>
        <taxon>unclassified sequences</taxon>
        <taxon>metagenomes</taxon>
        <taxon>ecological metagenomes</taxon>
    </lineage>
</organism>
<gene>
    <name evidence="1" type="ORF">S03H2_52110</name>
</gene>
<evidence type="ECO:0000313" key="1">
    <source>
        <dbReference type="EMBL" id="GAH63624.1"/>
    </source>
</evidence>
<dbReference type="EMBL" id="BARU01033093">
    <property type="protein sequence ID" value="GAH63624.1"/>
    <property type="molecule type" value="Genomic_DNA"/>
</dbReference>
<comment type="caution">
    <text evidence="1">The sequence shown here is derived from an EMBL/GenBank/DDBJ whole genome shotgun (WGS) entry which is preliminary data.</text>
</comment>
<name>X1IBZ2_9ZZZZ</name>
<proteinExistence type="predicted"/>
<reference evidence="1" key="1">
    <citation type="journal article" date="2014" name="Front. Microbiol.">
        <title>High frequency of phylogenetically diverse reductive dehalogenase-homologous genes in deep subseafloor sedimentary metagenomes.</title>
        <authorList>
            <person name="Kawai M."/>
            <person name="Futagami T."/>
            <person name="Toyoda A."/>
            <person name="Takaki Y."/>
            <person name="Nishi S."/>
            <person name="Hori S."/>
            <person name="Arai W."/>
            <person name="Tsubouchi T."/>
            <person name="Morono Y."/>
            <person name="Uchiyama I."/>
            <person name="Ito T."/>
            <person name="Fujiyama A."/>
            <person name="Inagaki F."/>
            <person name="Takami H."/>
        </authorList>
    </citation>
    <scope>NUCLEOTIDE SEQUENCE</scope>
    <source>
        <strain evidence="1">Expedition CK06-06</strain>
    </source>
</reference>